<evidence type="ECO:0000256" key="4">
    <source>
        <dbReference type="PROSITE-ProRule" id="PRU00335"/>
    </source>
</evidence>
<dbReference type="Pfam" id="PF00440">
    <property type="entry name" value="TetR_N"/>
    <property type="match status" value="1"/>
</dbReference>
<evidence type="ECO:0000313" key="7">
    <source>
        <dbReference type="EMBL" id="XDQ14045.1"/>
    </source>
</evidence>
<dbReference type="EMBL" id="CP163432">
    <property type="protein sequence ID" value="XDQ14045.1"/>
    <property type="molecule type" value="Genomic_DNA"/>
</dbReference>
<dbReference type="PANTHER" id="PTHR30055:SF148">
    <property type="entry name" value="TETR-FAMILY TRANSCRIPTIONAL REGULATOR"/>
    <property type="match status" value="1"/>
</dbReference>
<keyword evidence="2 4" id="KW-0238">DNA-binding</keyword>
<evidence type="ECO:0000256" key="2">
    <source>
        <dbReference type="ARBA" id="ARBA00023125"/>
    </source>
</evidence>
<organism evidence="7">
    <name type="scientific">Streptomyces sp. R11</name>
    <dbReference type="NCBI Taxonomy" id="3238625"/>
    <lineage>
        <taxon>Bacteria</taxon>
        <taxon>Bacillati</taxon>
        <taxon>Actinomycetota</taxon>
        <taxon>Actinomycetes</taxon>
        <taxon>Kitasatosporales</taxon>
        <taxon>Streptomycetaceae</taxon>
        <taxon>Streptomyces</taxon>
    </lineage>
</organism>
<dbReference type="PRINTS" id="PR00455">
    <property type="entry name" value="HTHTETR"/>
</dbReference>
<dbReference type="Gene3D" id="1.10.10.60">
    <property type="entry name" value="Homeodomain-like"/>
    <property type="match status" value="1"/>
</dbReference>
<dbReference type="InterPro" id="IPR050109">
    <property type="entry name" value="HTH-type_TetR-like_transc_reg"/>
</dbReference>
<dbReference type="Gene3D" id="1.10.357.10">
    <property type="entry name" value="Tetracycline Repressor, domain 2"/>
    <property type="match status" value="1"/>
</dbReference>
<keyword evidence="3" id="KW-0804">Transcription</keyword>
<dbReference type="SUPFAM" id="SSF46689">
    <property type="entry name" value="Homeodomain-like"/>
    <property type="match status" value="1"/>
</dbReference>
<dbReference type="InterPro" id="IPR009057">
    <property type="entry name" value="Homeodomain-like_sf"/>
</dbReference>
<proteinExistence type="predicted"/>
<dbReference type="InterPro" id="IPR001647">
    <property type="entry name" value="HTH_TetR"/>
</dbReference>
<dbReference type="PROSITE" id="PS50977">
    <property type="entry name" value="HTH_TETR_2"/>
    <property type="match status" value="1"/>
</dbReference>
<sequence>MTIRTVASSLAGTDRRSRRAAIDAPHRTRNGPRRSEAARVAVLRAADDLLVDSGFQAVTVGSIAERAGVSKQTIYRWWRSKIDILLDVLEEDLPDDVTSRPPGTESAQDVLTGHVTHLNRVFTRSDTGRVLFVLIGHALQDAATASALRNQVLDRRRDHARARLRKALSCDAPGALPRQEANRLLDLLAGPVFHRAFMTGRPTDPLFAERLAATVLTCRQGTPPDGAPAAGPTC</sequence>
<protein>
    <submittedName>
        <fullName evidence="7">TetR/AcrR family transcriptional regulator</fullName>
    </submittedName>
</protein>
<dbReference type="GO" id="GO:0003700">
    <property type="term" value="F:DNA-binding transcription factor activity"/>
    <property type="evidence" value="ECO:0007669"/>
    <property type="project" value="TreeGrafter"/>
</dbReference>
<dbReference type="Pfam" id="PF16859">
    <property type="entry name" value="TetR_C_11"/>
    <property type="match status" value="1"/>
</dbReference>
<name>A0AB39N8C5_9ACTN</name>
<dbReference type="SUPFAM" id="SSF48498">
    <property type="entry name" value="Tetracyclin repressor-like, C-terminal domain"/>
    <property type="match status" value="1"/>
</dbReference>
<feature type="region of interest" description="Disordered" evidence="5">
    <location>
        <begin position="7"/>
        <end position="35"/>
    </location>
</feature>
<feature type="DNA-binding region" description="H-T-H motif" evidence="4">
    <location>
        <begin position="59"/>
        <end position="78"/>
    </location>
</feature>
<dbReference type="RefSeq" id="WP_369274029.1">
    <property type="nucleotide sequence ID" value="NZ_CP163432.1"/>
</dbReference>
<dbReference type="PANTHER" id="PTHR30055">
    <property type="entry name" value="HTH-TYPE TRANSCRIPTIONAL REGULATOR RUTR"/>
    <property type="match status" value="1"/>
</dbReference>
<gene>
    <name evidence="7" type="ORF">AB5J55_32570</name>
</gene>
<evidence type="ECO:0000259" key="6">
    <source>
        <dbReference type="PROSITE" id="PS50977"/>
    </source>
</evidence>
<evidence type="ECO:0000256" key="5">
    <source>
        <dbReference type="SAM" id="MobiDB-lite"/>
    </source>
</evidence>
<accession>A0AB39N8C5</accession>
<keyword evidence="1" id="KW-0805">Transcription regulation</keyword>
<dbReference type="AlphaFoldDB" id="A0AB39N8C5"/>
<evidence type="ECO:0000256" key="3">
    <source>
        <dbReference type="ARBA" id="ARBA00023163"/>
    </source>
</evidence>
<dbReference type="InterPro" id="IPR036271">
    <property type="entry name" value="Tet_transcr_reg_TetR-rel_C_sf"/>
</dbReference>
<dbReference type="InterPro" id="IPR011075">
    <property type="entry name" value="TetR_C"/>
</dbReference>
<dbReference type="GO" id="GO:0000976">
    <property type="term" value="F:transcription cis-regulatory region binding"/>
    <property type="evidence" value="ECO:0007669"/>
    <property type="project" value="TreeGrafter"/>
</dbReference>
<reference evidence="7" key="1">
    <citation type="submission" date="2024-07" db="EMBL/GenBank/DDBJ databases">
        <authorList>
            <person name="Yu S.T."/>
        </authorList>
    </citation>
    <scope>NUCLEOTIDE SEQUENCE</scope>
    <source>
        <strain evidence="7">R11</strain>
    </source>
</reference>
<evidence type="ECO:0000256" key="1">
    <source>
        <dbReference type="ARBA" id="ARBA00023015"/>
    </source>
</evidence>
<feature type="domain" description="HTH tetR-type" evidence="6">
    <location>
        <begin position="36"/>
        <end position="96"/>
    </location>
</feature>